<dbReference type="PANTHER" id="PTHR24273">
    <property type="entry name" value="FI04643P-RELATED"/>
    <property type="match status" value="1"/>
</dbReference>
<organism evidence="1 2">
    <name type="scientific">Phaeodactylibacter luteus</name>
    <dbReference type="NCBI Taxonomy" id="1564516"/>
    <lineage>
        <taxon>Bacteria</taxon>
        <taxon>Pseudomonadati</taxon>
        <taxon>Bacteroidota</taxon>
        <taxon>Saprospiria</taxon>
        <taxon>Saprospirales</taxon>
        <taxon>Haliscomenobacteraceae</taxon>
        <taxon>Phaeodactylibacter</taxon>
    </lineage>
</organism>
<dbReference type="AlphaFoldDB" id="A0A5C6REM6"/>
<accession>A0A5C6REM6</accession>
<sequence>MCTATVTVEDNIAPTAICQNAVVQLDANGMGSITASDIDNGSTDACGIASLMLDVTAFGCAEVGMNTVTLTVTDENSNVSMCTATVTVGDNVAPTAICQNAVVQLDADGMGSITASDIDNGSTDACGIASLMLDVTAFGCAEVGMNTVTLTVTDENSNVSMCTATVTVEDN</sequence>
<name>A0A5C6REM6_9BACT</name>
<evidence type="ECO:0000313" key="2">
    <source>
        <dbReference type="Proteomes" id="UP000321580"/>
    </source>
</evidence>
<proteinExistence type="predicted"/>
<gene>
    <name evidence="1" type="ORF">FRY97_22050</name>
</gene>
<dbReference type="Gene3D" id="2.60.40.10">
    <property type="entry name" value="Immunoglobulins"/>
    <property type="match status" value="1"/>
</dbReference>
<dbReference type="Proteomes" id="UP000321580">
    <property type="component" value="Unassembled WGS sequence"/>
</dbReference>
<dbReference type="InterPro" id="IPR013783">
    <property type="entry name" value="Ig-like_fold"/>
</dbReference>
<dbReference type="EMBL" id="VOOR01000195">
    <property type="protein sequence ID" value="TXB53513.1"/>
    <property type="molecule type" value="Genomic_DNA"/>
</dbReference>
<feature type="non-terminal residue" evidence="1">
    <location>
        <position position="171"/>
    </location>
</feature>
<dbReference type="PANTHER" id="PTHR24273:SF32">
    <property type="entry name" value="HYALIN"/>
    <property type="match status" value="1"/>
</dbReference>
<evidence type="ECO:0000313" key="1">
    <source>
        <dbReference type="EMBL" id="TXB53513.1"/>
    </source>
</evidence>
<reference evidence="1 2" key="1">
    <citation type="submission" date="2019-08" db="EMBL/GenBank/DDBJ databases">
        <title>Genome of Phaeodactylibacter luteus.</title>
        <authorList>
            <person name="Bowman J.P."/>
        </authorList>
    </citation>
    <scope>NUCLEOTIDE SEQUENCE [LARGE SCALE GENOMIC DNA]</scope>
    <source>
        <strain evidence="1 2">KCTC 42180</strain>
    </source>
</reference>
<protein>
    <submittedName>
        <fullName evidence="1">Subtilisin</fullName>
    </submittedName>
</protein>
<keyword evidence="2" id="KW-1185">Reference proteome</keyword>
<comment type="caution">
    <text evidence="1">The sequence shown here is derived from an EMBL/GenBank/DDBJ whole genome shotgun (WGS) entry which is preliminary data.</text>
</comment>